<dbReference type="PANTHER" id="PTHR37984:SF5">
    <property type="entry name" value="PROTEIN NYNRIN-LIKE"/>
    <property type="match status" value="1"/>
</dbReference>
<reference evidence="3" key="1">
    <citation type="submission" date="2025-08" db="UniProtKB">
        <authorList>
            <consortium name="Ensembl"/>
        </authorList>
    </citation>
    <scope>IDENTIFICATION</scope>
</reference>
<evidence type="ECO:0000256" key="1">
    <source>
        <dbReference type="SAM" id="MobiDB-lite"/>
    </source>
</evidence>
<evidence type="ECO:0000313" key="4">
    <source>
        <dbReference type="Proteomes" id="UP000694568"/>
    </source>
</evidence>
<feature type="region of interest" description="Disordered" evidence="1">
    <location>
        <begin position="205"/>
        <end position="251"/>
    </location>
</feature>
<reference evidence="3" key="2">
    <citation type="submission" date="2025-09" db="UniProtKB">
        <authorList>
            <consortium name="Ensembl"/>
        </authorList>
    </citation>
    <scope>IDENTIFICATION</scope>
</reference>
<dbReference type="Ensembl" id="ENSSLUT00000036435.1">
    <property type="protein sequence ID" value="ENSSLUP00000035336.1"/>
    <property type="gene ID" value="ENSSLUG00000015745.1"/>
</dbReference>
<dbReference type="InterPro" id="IPR001584">
    <property type="entry name" value="Integrase_cat-core"/>
</dbReference>
<feature type="domain" description="Integrase catalytic" evidence="2">
    <location>
        <begin position="1"/>
        <end position="129"/>
    </location>
</feature>
<keyword evidence="4" id="KW-1185">Reference proteome</keyword>
<dbReference type="PROSITE" id="PS50994">
    <property type="entry name" value="INTEGRASE"/>
    <property type="match status" value="1"/>
</dbReference>
<dbReference type="Gene3D" id="3.30.420.10">
    <property type="entry name" value="Ribonuclease H-like superfamily/Ribonuclease H"/>
    <property type="match status" value="1"/>
</dbReference>
<dbReference type="AlphaFoldDB" id="A0A8D0D394"/>
<dbReference type="InterPro" id="IPR036397">
    <property type="entry name" value="RNaseH_sf"/>
</dbReference>
<organism evidence="3 4">
    <name type="scientific">Sander lucioperca</name>
    <name type="common">Pike-perch</name>
    <name type="synonym">Perca lucioperca</name>
    <dbReference type="NCBI Taxonomy" id="283035"/>
    <lineage>
        <taxon>Eukaryota</taxon>
        <taxon>Metazoa</taxon>
        <taxon>Chordata</taxon>
        <taxon>Craniata</taxon>
        <taxon>Vertebrata</taxon>
        <taxon>Euteleostomi</taxon>
        <taxon>Actinopterygii</taxon>
        <taxon>Neopterygii</taxon>
        <taxon>Teleostei</taxon>
        <taxon>Neoteleostei</taxon>
        <taxon>Acanthomorphata</taxon>
        <taxon>Eupercaria</taxon>
        <taxon>Perciformes</taxon>
        <taxon>Percoidei</taxon>
        <taxon>Percidae</taxon>
        <taxon>Luciopercinae</taxon>
        <taxon>Sander</taxon>
    </lineage>
</organism>
<dbReference type="PANTHER" id="PTHR37984">
    <property type="entry name" value="PROTEIN CBG26694"/>
    <property type="match status" value="1"/>
</dbReference>
<dbReference type="InterPro" id="IPR012337">
    <property type="entry name" value="RNaseH-like_sf"/>
</dbReference>
<sequence length="251" mass="28114">AATCTRLSQLCGKIHSQSFLGFAFLTTSDKTHQIGPQFSSQEYRDFAETYGFEHVTSSPQYPQSNGLAEKGVQIVKRLLKKAAETGEDPYLTLLNYRASPLECEQSPAELLMNRKLRTRLPSAEHLLQEKHGDSTKTTSQSNAYNKTAKLLCLLEQADVVRVRCVGKWGLVTTVINETTPRSYEVNRRHLLKVPHTGLEWTEIGITDGRREQPSVENDPSSSTAVTGSSTETGRERPRRHVGKPKRLIEEC</sequence>
<protein>
    <recommendedName>
        <fullName evidence="2">Integrase catalytic domain-containing protein</fullName>
    </recommendedName>
</protein>
<dbReference type="InterPro" id="IPR050951">
    <property type="entry name" value="Retrovirus_Pol_polyprotein"/>
</dbReference>
<dbReference type="Proteomes" id="UP000694568">
    <property type="component" value="Unplaced"/>
</dbReference>
<evidence type="ECO:0000259" key="2">
    <source>
        <dbReference type="PROSITE" id="PS50994"/>
    </source>
</evidence>
<dbReference type="GO" id="GO:0015074">
    <property type="term" value="P:DNA integration"/>
    <property type="evidence" value="ECO:0007669"/>
    <property type="project" value="InterPro"/>
</dbReference>
<name>A0A8D0D394_SANLU</name>
<proteinExistence type="predicted"/>
<dbReference type="SUPFAM" id="SSF53098">
    <property type="entry name" value="Ribonuclease H-like"/>
    <property type="match status" value="1"/>
</dbReference>
<evidence type="ECO:0000313" key="3">
    <source>
        <dbReference type="Ensembl" id="ENSSLUP00000035336.1"/>
    </source>
</evidence>
<accession>A0A8D0D394</accession>
<feature type="compositionally biased region" description="Basic residues" evidence="1">
    <location>
        <begin position="236"/>
        <end position="245"/>
    </location>
</feature>
<feature type="compositionally biased region" description="Polar residues" evidence="1">
    <location>
        <begin position="214"/>
        <end position="231"/>
    </location>
</feature>
<dbReference type="GO" id="GO:0003676">
    <property type="term" value="F:nucleic acid binding"/>
    <property type="evidence" value="ECO:0007669"/>
    <property type="project" value="InterPro"/>
</dbReference>
<dbReference type="GeneTree" id="ENSGT00490000044642"/>